<organism evidence="2 3">
    <name type="scientific">Phaseolus coccineus</name>
    <name type="common">Scarlet runner bean</name>
    <name type="synonym">Phaseolus multiflorus</name>
    <dbReference type="NCBI Taxonomy" id="3886"/>
    <lineage>
        <taxon>Eukaryota</taxon>
        <taxon>Viridiplantae</taxon>
        <taxon>Streptophyta</taxon>
        <taxon>Embryophyta</taxon>
        <taxon>Tracheophyta</taxon>
        <taxon>Spermatophyta</taxon>
        <taxon>Magnoliopsida</taxon>
        <taxon>eudicotyledons</taxon>
        <taxon>Gunneridae</taxon>
        <taxon>Pentapetalae</taxon>
        <taxon>rosids</taxon>
        <taxon>fabids</taxon>
        <taxon>Fabales</taxon>
        <taxon>Fabaceae</taxon>
        <taxon>Papilionoideae</taxon>
        <taxon>50 kb inversion clade</taxon>
        <taxon>NPAAA clade</taxon>
        <taxon>indigoferoid/millettioid clade</taxon>
        <taxon>Phaseoleae</taxon>
        <taxon>Phaseolus</taxon>
    </lineage>
</organism>
<protein>
    <submittedName>
        <fullName evidence="2">Uncharacterized protein</fullName>
    </submittedName>
</protein>
<comment type="caution">
    <text evidence="2">The sequence shown here is derived from an EMBL/GenBank/DDBJ whole genome shotgun (WGS) entry which is preliminary data.</text>
</comment>
<dbReference type="EMBL" id="JAYMYR010000008">
    <property type="protein sequence ID" value="KAK7348646.1"/>
    <property type="molecule type" value="Genomic_DNA"/>
</dbReference>
<evidence type="ECO:0000313" key="3">
    <source>
        <dbReference type="Proteomes" id="UP001374584"/>
    </source>
</evidence>
<dbReference type="Proteomes" id="UP001374584">
    <property type="component" value="Unassembled WGS sequence"/>
</dbReference>
<gene>
    <name evidence="2" type="ORF">VNO80_23240</name>
</gene>
<evidence type="ECO:0000256" key="1">
    <source>
        <dbReference type="SAM" id="MobiDB-lite"/>
    </source>
</evidence>
<feature type="region of interest" description="Disordered" evidence="1">
    <location>
        <begin position="1"/>
        <end position="20"/>
    </location>
</feature>
<dbReference type="AlphaFoldDB" id="A0AAN9M6A6"/>
<evidence type="ECO:0000313" key="2">
    <source>
        <dbReference type="EMBL" id="KAK7348646.1"/>
    </source>
</evidence>
<name>A0AAN9M6A6_PHACN</name>
<sequence length="290" mass="31469">MAIGEQATEGVPNRHDSVGTLSPVIQQQATMDEMYDDFMAELCSDNDILPLTDDTFKSLFQLDEPILEYFSSEVFKELEEEVPTDIPAHNVTKDTTSIIQLTPSSSERVKISISSGVVLSNASTPTGEGPSKVVAQEPGANMGVVNPILTSRNCSHSSFSLPQINQNLWIAGPNAWNHPNGVNSTTVRLGTMDPPGVDVSFGNPMFPNLPGNSITQFQSPSFPVLPYGSSSSSSSNIHQQFPRSLPLQMIGSNAPGISAMMHRFSRGPFWPRPPSLRDFDSMITVSIQIM</sequence>
<keyword evidence="3" id="KW-1185">Reference proteome</keyword>
<reference evidence="2 3" key="1">
    <citation type="submission" date="2024-01" db="EMBL/GenBank/DDBJ databases">
        <title>The genomes of 5 underutilized Papilionoideae crops provide insights into root nodulation and disease resistanc.</title>
        <authorList>
            <person name="Jiang F."/>
        </authorList>
    </citation>
    <scope>NUCLEOTIDE SEQUENCE [LARGE SCALE GENOMIC DNA]</scope>
    <source>
        <strain evidence="2">JINMINGXINNONG_FW02</strain>
        <tissue evidence="2">Leaves</tissue>
    </source>
</reference>
<proteinExistence type="predicted"/>
<accession>A0AAN9M6A6</accession>